<dbReference type="AlphaFoldDB" id="A0A4Q1BK29"/>
<comment type="cofactor">
    <cofactor evidence="1">
        <name>Mn(2+)</name>
        <dbReference type="ChEBI" id="CHEBI:29035"/>
    </cofactor>
</comment>
<dbReference type="GO" id="GO:0005737">
    <property type="term" value="C:cytoplasm"/>
    <property type="evidence" value="ECO:0007669"/>
    <property type="project" value="InterPro"/>
</dbReference>
<keyword evidence="4" id="KW-0464">Manganese</keyword>
<dbReference type="InterPro" id="IPR001667">
    <property type="entry name" value="DDH_dom"/>
</dbReference>
<dbReference type="Gene3D" id="3.10.310.20">
    <property type="entry name" value="DHHA2 domain"/>
    <property type="match status" value="1"/>
</dbReference>
<evidence type="ECO:0000256" key="2">
    <source>
        <dbReference type="ARBA" id="ARBA00022723"/>
    </source>
</evidence>
<feature type="domain" description="DHHA2" evidence="6">
    <location>
        <begin position="302"/>
        <end position="492"/>
    </location>
</feature>
<dbReference type="InterPro" id="IPR038222">
    <property type="entry name" value="DHHA2_dom_sf"/>
</dbReference>
<evidence type="ECO:0000256" key="3">
    <source>
        <dbReference type="ARBA" id="ARBA00022801"/>
    </source>
</evidence>
<dbReference type="VEuPathDB" id="FungiDB:TREMEDRAFT_27804"/>
<evidence type="ECO:0000256" key="5">
    <source>
        <dbReference type="SAM" id="MobiDB-lite"/>
    </source>
</evidence>
<gene>
    <name evidence="7" type="ORF">M231_04766</name>
</gene>
<dbReference type="InParanoid" id="A0A4Q1BK29"/>
<keyword evidence="8" id="KW-1185">Reference proteome</keyword>
<dbReference type="GO" id="GO:0004309">
    <property type="term" value="F:exopolyphosphatase activity"/>
    <property type="evidence" value="ECO:0007669"/>
    <property type="project" value="TreeGrafter"/>
</dbReference>
<evidence type="ECO:0000256" key="4">
    <source>
        <dbReference type="ARBA" id="ARBA00023211"/>
    </source>
</evidence>
<dbReference type="GO" id="GO:0046872">
    <property type="term" value="F:metal ion binding"/>
    <property type="evidence" value="ECO:0007669"/>
    <property type="project" value="UniProtKB-KW"/>
</dbReference>
<dbReference type="InterPro" id="IPR038763">
    <property type="entry name" value="DHH_sf"/>
</dbReference>
<dbReference type="PANTHER" id="PTHR12112">
    <property type="entry name" value="BNIP - RELATED"/>
    <property type="match status" value="1"/>
</dbReference>
<keyword evidence="2" id="KW-0479">Metal-binding</keyword>
<comment type="caution">
    <text evidence="7">The sequence shown here is derived from an EMBL/GenBank/DDBJ whole genome shotgun (WGS) entry which is preliminary data.</text>
</comment>
<dbReference type="STRING" id="5217.A0A4Q1BK29"/>
<organism evidence="7 8">
    <name type="scientific">Tremella mesenterica</name>
    <name type="common">Jelly fungus</name>
    <dbReference type="NCBI Taxonomy" id="5217"/>
    <lineage>
        <taxon>Eukaryota</taxon>
        <taxon>Fungi</taxon>
        <taxon>Dikarya</taxon>
        <taxon>Basidiomycota</taxon>
        <taxon>Agaricomycotina</taxon>
        <taxon>Tremellomycetes</taxon>
        <taxon>Tremellales</taxon>
        <taxon>Tremellaceae</taxon>
        <taxon>Tremella</taxon>
    </lineage>
</organism>
<dbReference type="Pfam" id="PF02833">
    <property type="entry name" value="DHHA2"/>
    <property type="match status" value="1"/>
</dbReference>
<dbReference type="Gene3D" id="3.90.1640.10">
    <property type="entry name" value="inorganic pyrophosphatase (n-terminal core)"/>
    <property type="match status" value="1"/>
</dbReference>
<name>A0A4Q1BK29_TREME</name>
<dbReference type="Pfam" id="PF01368">
    <property type="entry name" value="DHH"/>
    <property type="match status" value="1"/>
</dbReference>
<feature type="region of interest" description="Disordered" evidence="5">
    <location>
        <begin position="1"/>
        <end position="35"/>
    </location>
</feature>
<evidence type="ECO:0000256" key="1">
    <source>
        <dbReference type="ARBA" id="ARBA00001936"/>
    </source>
</evidence>
<evidence type="ECO:0000313" key="7">
    <source>
        <dbReference type="EMBL" id="RXK37980.1"/>
    </source>
</evidence>
<dbReference type="SUPFAM" id="SSF64182">
    <property type="entry name" value="DHH phosphoesterases"/>
    <property type="match status" value="1"/>
</dbReference>
<proteinExistence type="predicted"/>
<dbReference type="InterPro" id="IPR004097">
    <property type="entry name" value="DHHA2"/>
</dbReference>
<dbReference type="OrthoDB" id="374045at2759"/>
<reference evidence="7 8" key="1">
    <citation type="submission" date="2016-06" db="EMBL/GenBank/DDBJ databases">
        <title>Evolution of pathogenesis and genome organization in the Tremellales.</title>
        <authorList>
            <person name="Cuomo C."/>
            <person name="Litvintseva A."/>
            <person name="Heitman J."/>
            <person name="Chen Y."/>
            <person name="Sun S."/>
            <person name="Springer D."/>
            <person name="Dromer F."/>
            <person name="Young S."/>
            <person name="Zeng Q."/>
            <person name="Chapman S."/>
            <person name="Gujja S."/>
            <person name="Saif S."/>
            <person name="Birren B."/>
        </authorList>
    </citation>
    <scope>NUCLEOTIDE SEQUENCE [LARGE SCALE GENOMIC DNA]</scope>
    <source>
        <strain evidence="7 8">ATCC 28783</strain>
    </source>
</reference>
<dbReference type="FunCoup" id="A0A4Q1BK29">
    <property type="interactions" value="203"/>
</dbReference>
<keyword evidence="3" id="KW-0378">Hydrolase</keyword>
<dbReference type="SMART" id="SM01131">
    <property type="entry name" value="DHHA2"/>
    <property type="match status" value="1"/>
</dbReference>
<dbReference type="Proteomes" id="UP000289152">
    <property type="component" value="Unassembled WGS sequence"/>
</dbReference>
<accession>A0A4Q1BK29</accession>
<sequence>MGTNVNNPKRPVATQSGGNGVTGTPGDDSTVEDDSTLEKFLSKQRREFLKDLDDGKGDQWQVVMGNEAGDLDSLASSISYAYLSSTFFSRSTIPLVLTAPEHMSLRLENLHALQLASLSPSVLLHSSQLPCPPADLTARGVHFVLVDHNSLLPQFGHGAVDVIIDHHVDEGNHPSAQRLITTTGSCSSLVVKYFRRPWQDHIPTSDDKGQDAKLVDTGVATLLLAAMVVDTGGLRPGGKATRIDNESAAFLYPLTSLSPPSRFGSHPVTQTLAEINTSSTGPSDITPENIGTNPPIPLTKLTNDLTQAKFNVSHLSTPELLLRDYKEYVLPTSSKTYPTLRLGLSTVPLCLETWLDRDTHGWTPFLLAVDDYMEKKQLNILGILTTFRDDKDKSRREILLIVGPGKGLPEREEQKVIVELAKGMEESGEVLDLGAWGSKKSSKGTLGNHQGVYDQAVKDFLEKGDGRVGRVWQQRNTKSTRKQVAPILRDLIKDLQ</sequence>
<protein>
    <recommendedName>
        <fullName evidence="6">DHHA2 domain-containing protein</fullName>
    </recommendedName>
</protein>
<evidence type="ECO:0000259" key="6">
    <source>
        <dbReference type="SMART" id="SM01131"/>
    </source>
</evidence>
<dbReference type="EMBL" id="SDIL01000056">
    <property type="protein sequence ID" value="RXK37980.1"/>
    <property type="molecule type" value="Genomic_DNA"/>
</dbReference>
<evidence type="ECO:0000313" key="8">
    <source>
        <dbReference type="Proteomes" id="UP000289152"/>
    </source>
</evidence>
<dbReference type="PANTHER" id="PTHR12112:SF39">
    <property type="entry name" value="EG:152A3.5 PROTEIN (FBGN0003116_PN PROTEIN)"/>
    <property type="match status" value="1"/>
</dbReference>